<keyword evidence="1" id="KW-0472">Membrane</keyword>
<dbReference type="PANTHER" id="PTHR35083:SF3">
    <property type="entry name" value="SI:CH211-91P5.3"/>
    <property type="match status" value="1"/>
</dbReference>
<dbReference type="Proteomes" id="UP000504632">
    <property type="component" value="Chromosome 3"/>
</dbReference>
<feature type="transmembrane region" description="Helical" evidence="1">
    <location>
        <begin position="312"/>
        <end position="333"/>
    </location>
</feature>
<gene>
    <name evidence="3" type="primary">LOC115808320</name>
</gene>
<dbReference type="PANTHER" id="PTHR35083">
    <property type="entry name" value="RGD1565685 PROTEIN"/>
    <property type="match status" value="1"/>
</dbReference>
<dbReference type="RefSeq" id="XP_030625513.1">
    <property type="nucleotide sequence ID" value="XM_030769653.1"/>
</dbReference>
<dbReference type="AlphaFoldDB" id="A0A6J2V112"/>
<dbReference type="OrthoDB" id="9934809at2759"/>
<dbReference type="InParanoid" id="A0A6J2V112"/>
<organism evidence="2 3">
    <name type="scientific">Chanos chanos</name>
    <name type="common">Milkfish</name>
    <name type="synonym">Mugil chanos</name>
    <dbReference type="NCBI Taxonomy" id="29144"/>
    <lineage>
        <taxon>Eukaryota</taxon>
        <taxon>Metazoa</taxon>
        <taxon>Chordata</taxon>
        <taxon>Craniata</taxon>
        <taxon>Vertebrata</taxon>
        <taxon>Euteleostomi</taxon>
        <taxon>Actinopterygii</taxon>
        <taxon>Neopterygii</taxon>
        <taxon>Teleostei</taxon>
        <taxon>Ostariophysi</taxon>
        <taxon>Gonorynchiformes</taxon>
        <taxon>Chanidae</taxon>
        <taxon>Chanos</taxon>
    </lineage>
</organism>
<dbReference type="GeneID" id="115808320"/>
<keyword evidence="2" id="KW-1185">Reference proteome</keyword>
<evidence type="ECO:0000313" key="2">
    <source>
        <dbReference type="Proteomes" id="UP000504632"/>
    </source>
</evidence>
<dbReference type="Pfam" id="PF15112">
    <property type="entry name" value="DUF4559"/>
    <property type="match status" value="1"/>
</dbReference>
<accession>A0A6J2V112</accession>
<name>A0A6J2V112_CHACN</name>
<keyword evidence="1" id="KW-1133">Transmembrane helix</keyword>
<protein>
    <submittedName>
        <fullName evidence="3">Uncharacterized protein CXorf38 homolog</fullName>
    </submittedName>
</protein>
<evidence type="ECO:0000313" key="3">
    <source>
        <dbReference type="RefSeq" id="XP_030625513.1"/>
    </source>
</evidence>
<keyword evidence="1" id="KW-0812">Transmembrane</keyword>
<proteinExistence type="predicted"/>
<dbReference type="InterPro" id="IPR027897">
    <property type="entry name" value="DUF4559"/>
</dbReference>
<evidence type="ECO:0000256" key="1">
    <source>
        <dbReference type="SAM" id="Phobius"/>
    </source>
</evidence>
<reference evidence="3" key="1">
    <citation type="submission" date="2025-08" db="UniProtKB">
        <authorList>
            <consortium name="RefSeq"/>
        </authorList>
    </citation>
    <scope>IDENTIFICATION</scope>
</reference>
<sequence>MAIYDDNDQNWLKVAQSLRILRRRLRPFVENETEIYHNSLRTKIRNTSSGTTCQTKCNIKKWNPIPKKLPLMCVACVPWRDEILANHSAKEGPIHWNNCTPHLWPSKKWEVAKAYMPRGLKRKCNFDDFDISALLNLMTCCKYFRRFIQEHKLNQVIEVRNSVMHCPDMTFSKEEKEGHLDKIRDLGQALAQHAPDLMKLSEEIEMTPLYLIMVAQGPRLEAAFVPRIDDVSTVGTTFWTLKERTEFLLQCYDEGQLDGLKEAVRGTINCLERNKYYGFDLSKEEEILLWMEEQLIQQEKSAKAQQAARRLFLSYGLIFAVSLLWPRLLSLLAHSA</sequence>